<dbReference type="Proteomes" id="UP000239388">
    <property type="component" value="Unassembled WGS sequence"/>
</dbReference>
<reference evidence="1 2" key="1">
    <citation type="submission" date="2018-02" db="EMBL/GenBank/DDBJ databases">
        <title>Comparative genomes isolates from brazilian mangrove.</title>
        <authorList>
            <person name="Araujo J.E."/>
            <person name="Taketani R.G."/>
            <person name="Silva M.C.P."/>
            <person name="Loureco M.V."/>
            <person name="Andreote F.D."/>
        </authorList>
    </citation>
    <scope>NUCLEOTIDE SEQUENCE [LARGE SCALE GENOMIC DNA]</scope>
    <source>
        <strain evidence="1 2">NAP PRIS-MGV</strain>
    </source>
</reference>
<evidence type="ECO:0000313" key="2">
    <source>
        <dbReference type="Proteomes" id="UP000239388"/>
    </source>
</evidence>
<evidence type="ECO:0000313" key="1">
    <source>
        <dbReference type="EMBL" id="PQO26550.1"/>
    </source>
</evidence>
<dbReference type="OrthoDB" id="1493823at2"/>
<dbReference type="AlphaFoldDB" id="A0A2S8F319"/>
<gene>
    <name evidence="1" type="ORF">C5Y98_29625</name>
</gene>
<comment type="caution">
    <text evidence="1">The sequence shown here is derived from an EMBL/GenBank/DDBJ whole genome shotgun (WGS) entry which is preliminary data.</text>
</comment>
<accession>A0A2S8F319</accession>
<organism evidence="1 2">
    <name type="scientific">Blastopirellula marina</name>
    <dbReference type="NCBI Taxonomy" id="124"/>
    <lineage>
        <taxon>Bacteria</taxon>
        <taxon>Pseudomonadati</taxon>
        <taxon>Planctomycetota</taxon>
        <taxon>Planctomycetia</taxon>
        <taxon>Pirellulales</taxon>
        <taxon>Pirellulaceae</taxon>
        <taxon>Blastopirellula</taxon>
    </lineage>
</organism>
<dbReference type="RefSeq" id="WP_105360034.1">
    <property type="nucleotide sequence ID" value="NZ_PUIB01000030.1"/>
</dbReference>
<proteinExistence type="predicted"/>
<dbReference type="EMBL" id="PUIB01000030">
    <property type="protein sequence ID" value="PQO26550.1"/>
    <property type="molecule type" value="Genomic_DNA"/>
</dbReference>
<name>A0A2S8F319_9BACT</name>
<protein>
    <submittedName>
        <fullName evidence="1">Uncharacterized protein</fullName>
    </submittedName>
</protein>
<sequence>MPESDNEESIFGGKACIAIRYEGTLDQLASTIEEALNLKAVTIETNEEPPHQRVASAESMGWEMWLEENSSVPPYNYRLRIETEHSLRESFEDRMFDLSPWFARLVTSLCDVKAYPVESP</sequence>